<keyword evidence="1" id="KW-0732">Signal</keyword>
<name>A0A1G7DBU7_9RHOB</name>
<proteinExistence type="predicted"/>
<feature type="signal peptide" evidence="1">
    <location>
        <begin position="1"/>
        <end position="22"/>
    </location>
</feature>
<accession>A0A1G7DBU7</accession>
<organism evidence="2 3">
    <name type="scientific">Paracoccus isoporae</name>
    <dbReference type="NCBI Taxonomy" id="591205"/>
    <lineage>
        <taxon>Bacteria</taxon>
        <taxon>Pseudomonadati</taxon>
        <taxon>Pseudomonadota</taxon>
        <taxon>Alphaproteobacteria</taxon>
        <taxon>Rhodobacterales</taxon>
        <taxon>Paracoccaceae</taxon>
        <taxon>Paracoccus</taxon>
    </lineage>
</organism>
<dbReference type="AlphaFoldDB" id="A0A1G7DBU7"/>
<dbReference type="STRING" id="591205.SAMN05421538_10752"/>
<keyword evidence="3" id="KW-1185">Reference proteome</keyword>
<reference evidence="2 3" key="1">
    <citation type="submission" date="2016-10" db="EMBL/GenBank/DDBJ databases">
        <authorList>
            <person name="de Groot N.N."/>
        </authorList>
    </citation>
    <scope>NUCLEOTIDE SEQUENCE [LARGE SCALE GENOMIC DNA]</scope>
    <source>
        <strain evidence="2 3">DSM 22220</strain>
    </source>
</reference>
<evidence type="ECO:0000313" key="2">
    <source>
        <dbReference type="EMBL" id="SDE49041.1"/>
    </source>
</evidence>
<dbReference type="RefSeq" id="WP_090524072.1">
    <property type="nucleotide sequence ID" value="NZ_FNAH01000007.1"/>
</dbReference>
<gene>
    <name evidence="2" type="ORF">SAMN05421538_10752</name>
</gene>
<dbReference type="OrthoDB" id="8020870at2"/>
<dbReference type="EMBL" id="FNAH01000007">
    <property type="protein sequence ID" value="SDE49041.1"/>
    <property type="molecule type" value="Genomic_DNA"/>
</dbReference>
<protein>
    <submittedName>
        <fullName evidence="2">Uncharacterized protein</fullName>
    </submittedName>
</protein>
<feature type="chain" id="PRO_5011608846" evidence="1">
    <location>
        <begin position="23"/>
        <end position="134"/>
    </location>
</feature>
<sequence length="134" mass="14041">MQRFLCRLAAVLVVLLPAAGSAAEEFPTDGPFVKGEAFPETPATCDSLPGWMDQLPEHDGRISMAVTGPLLASDWDGALAYLIVCPADQTQVICVTYEPLEVAEGRQVTLAGGFAGSRQGQVLLDPCLATPAAP</sequence>
<dbReference type="Proteomes" id="UP000199344">
    <property type="component" value="Unassembled WGS sequence"/>
</dbReference>
<evidence type="ECO:0000313" key="3">
    <source>
        <dbReference type="Proteomes" id="UP000199344"/>
    </source>
</evidence>
<evidence type="ECO:0000256" key="1">
    <source>
        <dbReference type="SAM" id="SignalP"/>
    </source>
</evidence>